<dbReference type="GO" id="GO:0000049">
    <property type="term" value="F:tRNA binding"/>
    <property type="evidence" value="ECO:0007669"/>
    <property type="project" value="UniProtKB-KW"/>
</dbReference>
<dbReference type="VEuPathDB" id="ToxoDB:cyc_07447"/>
<dbReference type="PRINTS" id="PR02011">
    <property type="entry name" value="RCMTNCL1"/>
</dbReference>
<evidence type="ECO:0000256" key="6">
    <source>
        <dbReference type="ARBA" id="ARBA00022694"/>
    </source>
</evidence>
<feature type="region of interest" description="Disordered" evidence="10">
    <location>
        <begin position="1"/>
        <end position="22"/>
    </location>
</feature>
<feature type="binding site" evidence="9">
    <location>
        <position position="266"/>
    </location>
    <ligand>
        <name>S-adenosyl-L-methionine</name>
        <dbReference type="ChEBI" id="CHEBI:59789"/>
    </ligand>
</feature>
<keyword evidence="13" id="KW-1185">Reference proteome</keyword>
<dbReference type="InterPro" id="IPR023270">
    <property type="entry name" value="RCMT_NCL1"/>
</dbReference>
<proteinExistence type="inferred from homology"/>
<dbReference type="GO" id="GO:0005634">
    <property type="term" value="C:nucleus"/>
    <property type="evidence" value="ECO:0007669"/>
    <property type="project" value="UniProtKB-SubCell"/>
</dbReference>
<keyword evidence="2" id="KW-0820">tRNA-binding</keyword>
<comment type="similarity">
    <text evidence="9">Belongs to the class I-like SAM-binding methyltransferase superfamily. RsmB/NOP family.</text>
</comment>
<dbReference type="Proteomes" id="UP000095192">
    <property type="component" value="Unassembled WGS sequence"/>
</dbReference>
<feature type="compositionally biased region" description="Basic and acidic residues" evidence="10">
    <location>
        <begin position="602"/>
        <end position="613"/>
    </location>
</feature>
<name>A0A1D3CRQ6_9EIME</name>
<keyword evidence="4 9" id="KW-0808">Transferase</keyword>
<gene>
    <name evidence="12" type="ORF">cyc_07447</name>
</gene>
<feature type="domain" description="SAM-dependent MTase RsmB/NOP-type" evidence="11">
    <location>
        <begin position="100"/>
        <end position="507"/>
    </location>
</feature>
<organism evidence="12 13">
    <name type="scientific">Cyclospora cayetanensis</name>
    <dbReference type="NCBI Taxonomy" id="88456"/>
    <lineage>
        <taxon>Eukaryota</taxon>
        <taxon>Sar</taxon>
        <taxon>Alveolata</taxon>
        <taxon>Apicomplexa</taxon>
        <taxon>Conoidasida</taxon>
        <taxon>Coccidia</taxon>
        <taxon>Eucoccidiorida</taxon>
        <taxon>Eimeriorina</taxon>
        <taxon>Eimeriidae</taxon>
        <taxon>Cyclospora</taxon>
    </lineage>
</organism>
<keyword evidence="8" id="KW-0539">Nucleus</keyword>
<dbReference type="InterPro" id="IPR049560">
    <property type="entry name" value="MeTrfase_RsmB-F_NOP2_cat"/>
</dbReference>
<comment type="caution">
    <text evidence="9">Lacks conserved residue(s) required for the propagation of feature annotation.</text>
</comment>
<feature type="binding site" evidence="9">
    <location>
        <begin position="203"/>
        <end position="209"/>
    </location>
    <ligand>
        <name>S-adenosyl-L-methionine</name>
        <dbReference type="ChEBI" id="CHEBI:59789"/>
    </ligand>
</feature>
<dbReference type="Pfam" id="PF01189">
    <property type="entry name" value="Methyltr_RsmB-F"/>
    <property type="match status" value="1"/>
</dbReference>
<feature type="region of interest" description="Disordered" evidence="10">
    <location>
        <begin position="697"/>
        <end position="721"/>
    </location>
</feature>
<evidence type="ECO:0000313" key="12">
    <source>
        <dbReference type="EMBL" id="OEH73870.1"/>
    </source>
</evidence>
<dbReference type="GO" id="GO:0030488">
    <property type="term" value="P:tRNA methylation"/>
    <property type="evidence" value="ECO:0007669"/>
    <property type="project" value="UniProtKB-ARBA"/>
</dbReference>
<dbReference type="SUPFAM" id="SSF53335">
    <property type="entry name" value="S-adenosyl-L-methionine-dependent methyltransferases"/>
    <property type="match status" value="1"/>
</dbReference>
<sequence length="927" mass="101092">MGRGPRRKEASRNPAEEPAEASGIWQNGVQRYSAAFESFYREQRIVPDEAWDLFMESLQSSLPTAFRIVTVTPHRHYVHKFLQETLASLQDPTSANAADGAEGRQTDFREALKALEWYKSGKEAFQLEVSRHVLRTCKPLLSFHKFLVAQSEAATIYRQEAVSMIPALFLEKEMRPALPLWHDSLCALHWCLLQSDSLVLDMCAAPGSKTSQLLEALHRAAEHEKRCRRIQEKRGTEMEEDGWPALPNVCVTLHAHAAAGAVVANDADVTRSHMLVHHLRHLHSPCLLVTSHAAQFFPTVFEPPRVQPAAAAGAPYGVSVAAESDEAAATRLSPVQFDGVLCDVPCSGDGTMRKNAALWAAWSPHQGLGCHRLQVQILLRGIKVCKVGGRIVYSTCTFNPIENEAVVHAAMTMSRGAVELEDCTEDLPALKRSPGLSSWRVEWEGRWYDSFDNVPKTARAAKKLRPSMFPPSDGSGSSPAVPLHRCMRFLPHVNNTGGFFVAVLRKVREVCLTPLSCPPSASGCSQAASLNDFPEAGGGGLKEVAYAGIQDAADACTDALAESVSEARARRPFDKMQLDMVGLDWQPEALQRQHQQLLQQEECSRSSGERPAGDPDGSGNSTAGIAAACVPASHASQRPFTGMSIAVTRDILEKALRSVLSTLDLSEDLLNPYKSKCAVREVLLRLSSLVYFRRMTSESPGASGGEPAETGDLPSEESRDRQPRRLFFVSEGVKRLVEAVGASRYKIINGGCLAFQARTKGVYRIAYGGAQWLAPFYEAVMRLTTEPAEAVAAGAATVKEQAGTLKTLLGVSAQVEGRRVFHIPGGLLYKLTATEQADRRVPLCAIEEARFGQTLVQASREGSLLLLARLPHHAPEAAGSTFSNVAVPAWRGRTNVELMLDPNTRWALKCLLNACGFGHETSICDKA</sequence>
<dbReference type="VEuPathDB" id="ToxoDB:LOC34623416"/>
<keyword evidence="7 9" id="KW-0694">RNA-binding</keyword>
<dbReference type="AlphaFoldDB" id="A0A1D3CRQ6"/>
<dbReference type="InterPro" id="IPR023267">
    <property type="entry name" value="RCMT"/>
</dbReference>
<evidence type="ECO:0000256" key="9">
    <source>
        <dbReference type="PROSITE-ProRule" id="PRU01023"/>
    </source>
</evidence>
<evidence type="ECO:0000256" key="2">
    <source>
        <dbReference type="ARBA" id="ARBA00022555"/>
    </source>
</evidence>
<evidence type="ECO:0000256" key="10">
    <source>
        <dbReference type="SAM" id="MobiDB-lite"/>
    </source>
</evidence>
<feature type="binding site" evidence="9">
    <location>
        <position position="343"/>
    </location>
    <ligand>
        <name>S-adenosyl-L-methionine</name>
        <dbReference type="ChEBI" id="CHEBI:59789"/>
    </ligand>
</feature>
<accession>A0A1D3CRQ6</accession>
<evidence type="ECO:0000259" key="11">
    <source>
        <dbReference type="PROSITE" id="PS51686"/>
    </source>
</evidence>
<comment type="caution">
    <text evidence="12">The sequence shown here is derived from an EMBL/GenBank/DDBJ whole genome shotgun (WGS) entry which is preliminary data.</text>
</comment>
<dbReference type="InterPro" id="IPR001678">
    <property type="entry name" value="MeTrfase_RsmB-F_NOP2_dom"/>
</dbReference>
<protein>
    <submittedName>
        <fullName evidence="12">tRNA (Cytosine-c)-methyltransferase</fullName>
    </submittedName>
</protein>
<dbReference type="InterPro" id="IPR029063">
    <property type="entry name" value="SAM-dependent_MTases_sf"/>
</dbReference>
<dbReference type="InParanoid" id="A0A1D3CRQ6"/>
<dbReference type="Gene3D" id="3.40.50.150">
    <property type="entry name" value="Vaccinia Virus protein VP39"/>
    <property type="match status" value="1"/>
</dbReference>
<evidence type="ECO:0000256" key="4">
    <source>
        <dbReference type="ARBA" id="ARBA00022679"/>
    </source>
</evidence>
<dbReference type="EMBL" id="JROU02002217">
    <property type="protein sequence ID" value="OEH73870.1"/>
    <property type="molecule type" value="Genomic_DNA"/>
</dbReference>
<dbReference type="PRINTS" id="PR02008">
    <property type="entry name" value="RCMTFAMILY"/>
</dbReference>
<keyword evidence="6" id="KW-0819">tRNA processing</keyword>
<feature type="region of interest" description="Disordered" evidence="10">
    <location>
        <begin position="594"/>
        <end position="624"/>
    </location>
</feature>
<feature type="active site" description="Nucleophile" evidence="9">
    <location>
        <position position="396"/>
    </location>
</feature>
<dbReference type="PANTHER" id="PTHR22808">
    <property type="entry name" value="NCL1 YEAST -RELATED NOL1/NOP2/FMU SUN DOMAIN-CONTAINING"/>
    <property type="match status" value="1"/>
</dbReference>
<evidence type="ECO:0000256" key="1">
    <source>
        <dbReference type="ARBA" id="ARBA00004123"/>
    </source>
</evidence>
<evidence type="ECO:0000256" key="8">
    <source>
        <dbReference type="ARBA" id="ARBA00023242"/>
    </source>
</evidence>
<evidence type="ECO:0000256" key="3">
    <source>
        <dbReference type="ARBA" id="ARBA00022603"/>
    </source>
</evidence>
<evidence type="ECO:0000256" key="5">
    <source>
        <dbReference type="ARBA" id="ARBA00022691"/>
    </source>
</evidence>
<comment type="subcellular location">
    <subcellularLocation>
        <location evidence="1">Nucleus</location>
    </subcellularLocation>
</comment>
<evidence type="ECO:0000313" key="13">
    <source>
        <dbReference type="Proteomes" id="UP000095192"/>
    </source>
</evidence>
<dbReference type="PROSITE" id="PS51686">
    <property type="entry name" value="SAM_MT_RSMB_NOP"/>
    <property type="match status" value="1"/>
</dbReference>
<dbReference type="GO" id="GO:0016428">
    <property type="term" value="F:tRNA (cytidine-5-)-methyltransferase activity"/>
    <property type="evidence" value="ECO:0007669"/>
    <property type="project" value="InterPro"/>
</dbReference>
<reference evidence="12 13" key="1">
    <citation type="journal article" date="2016" name="BMC Genomics">
        <title>Comparative genomics reveals Cyclospora cayetanensis possesses coccidia-like metabolism and invasion components but unique surface antigens.</title>
        <authorList>
            <person name="Liu S."/>
            <person name="Wang L."/>
            <person name="Zheng H."/>
            <person name="Xu Z."/>
            <person name="Roellig D.M."/>
            <person name="Li N."/>
            <person name="Frace M.A."/>
            <person name="Tang K."/>
            <person name="Arrowood M.J."/>
            <person name="Moss D.M."/>
            <person name="Zhang L."/>
            <person name="Feng Y."/>
            <person name="Xiao L."/>
        </authorList>
    </citation>
    <scope>NUCLEOTIDE SEQUENCE [LARGE SCALE GENOMIC DNA]</scope>
    <source>
        <strain evidence="12 13">CHN_HEN01</strain>
    </source>
</reference>
<evidence type="ECO:0000256" key="7">
    <source>
        <dbReference type="ARBA" id="ARBA00022884"/>
    </source>
</evidence>
<keyword evidence="3 9" id="KW-0489">Methyltransferase</keyword>
<keyword evidence="5 9" id="KW-0949">S-adenosyl-L-methionine</keyword>